<evidence type="ECO:0000313" key="5">
    <source>
        <dbReference type="Proteomes" id="UP000272942"/>
    </source>
</evidence>
<protein>
    <submittedName>
        <fullName evidence="6">Aminopeptidase</fullName>
    </submittedName>
</protein>
<dbReference type="Gene3D" id="1.25.50.20">
    <property type="match status" value="1"/>
</dbReference>
<dbReference type="SUPFAM" id="SSF55486">
    <property type="entry name" value="Metalloproteases ('zincins'), catalytic domain"/>
    <property type="match status" value="1"/>
</dbReference>
<dbReference type="GO" id="GO:0005737">
    <property type="term" value="C:cytoplasm"/>
    <property type="evidence" value="ECO:0007669"/>
    <property type="project" value="TreeGrafter"/>
</dbReference>
<dbReference type="InterPro" id="IPR014782">
    <property type="entry name" value="Peptidase_M1_dom"/>
</dbReference>
<dbReference type="OrthoDB" id="275509at2759"/>
<evidence type="ECO:0000313" key="4">
    <source>
        <dbReference type="EMBL" id="VDP66584.1"/>
    </source>
</evidence>
<dbReference type="InterPro" id="IPR027268">
    <property type="entry name" value="Peptidase_M4/M1_CTD_sf"/>
</dbReference>
<dbReference type="PANTHER" id="PTHR11533:SF174">
    <property type="entry name" value="PUROMYCIN-SENSITIVE AMINOPEPTIDASE-RELATED"/>
    <property type="match status" value="1"/>
</dbReference>
<dbReference type="GO" id="GO:0070006">
    <property type="term" value="F:metalloaminopeptidase activity"/>
    <property type="evidence" value="ECO:0007669"/>
    <property type="project" value="TreeGrafter"/>
</dbReference>
<evidence type="ECO:0000256" key="1">
    <source>
        <dbReference type="ARBA" id="ARBA00010136"/>
    </source>
</evidence>
<evidence type="ECO:0000313" key="6">
    <source>
        <dbReference type="WBParaSite" id="ECPE_0000247801-mRNA-1"/>
    </source>
</evidence>
<proteinExistence type="inferred from homology"/>
<dbReference type="WBParaSite" id="ECPE_0000247801-mRNA-1">
    <property type="protein sequence ID" value="ECPE_0000247801-mRNA-1"/>
    <property type="gene ID" value="ECPE_0000247801"/>
</dbReference>
<gene>
    <name evidence="4" type="ORF">ECPE_LOCUS2478</name>
</gene>
<sequence length="597" mass="66238">MVEWVEIESPLGHYIYHASIEICLKTNTRTVIDYNELLNLATVKQWAQPEELIDPPEFWKTFVETELTTIATKPSLSAHFTYGELACALRLDALTNSHPIEVEVSSPDEIDEIFDTISYCKGSSLIHMVHAFLGDKAFREGLCTYLAKHAYANATTEDLWIALGASSRVDVASIMRPWTRTAGFPVVTVQPQSIQDGRLLVSLKQQQYRLPSSDSSSTSDAQLWPVPVVFVCSSEDNKHHITHKHVLHMAEEVVQIPLTWPASSLNECLVRINTDATGFYHVRYAEDQLSRLITHMKSTKWSTASRFAFINDGFALAKAGMISISHWLSLLPKLMEGEESYSIWRCVLVDGLATYVRRIVHESDIPDKLYHQFLRKIAVPVLDKLDFFADKQSTPSIALTHDTHLLRSLLISTVGAEAGDPNVIAEANRRYTAHKSGEAVLPSDLRAAVYSTVVRHGPSEVVEELMQAYRAAKCPEERADILSALGGAHVTRPYTSASGGVGDLTGTGARSQLEQVLAFCLDPKGPVRDQDRIHGLSVCASWSAPARQTTWKTIKSDWPRLSDVYHGQFLLAHLIKGVLCGFANEESIADAKVSCVS</sequence>
<dbReference type="Gene3D" id="2.60.40.1910">
    <property type="match status" value="1"/>
</dbReference>
<dbReference type="PANTHER" id="PTHR11533">
    <property type="entry name" value="PROTEASE M1 ZINC METALLOPROTEASE"/>
    <property type="match status" value="1"/>
</dbReference>
<dbReference type="GO" id="GO:0005615">
    <property type="term" value="C:extracellular space"/>
    <property type="evidence" value="ECO:0007669"/>
    <property type="project" value="TreeGrafter"/>
</dbReference>
<dbReference type="GO" id="GO:0043171">
    <property type="term" value="P:peptide catabolic process"/>
    <property type="evidence" value="ECO:0007669"/>
    <property type="project" value="TreeGrafter"/>
</dbReference>
<comment type="similarity">
    <text evidence="1">Belongs to the peptidase M1 family.</text>
</comment>
<dbReference type="Gene3D" id="1.10.390.10">
    <property type="entry name" value="Neutral Protease Domain 2"/>
    <property type="match status" value="1"/>
</dbReference>
<keyword evidence="5" id="KW-1185">Reference proteome</keyword>
<name>A0A183A693_9TREM</name>
<dbReference type="AlphaFoldDB" id="A0A183A693"/>
<feature type="domain" description="ERAP1-like C-terminal" evidence="3">
    <location>
        <begin position="270"/>
        <end position="592"/>
    </location>
</feature>
<dbReference type="EMBL" id="UZAN01039635">
    <property type="protein sequence ID" value="VDP66584.1"/>
    <property type="molecule type" value="Genomic_DNA"/>
</dbReference>
<dbReference type="GO" id="GO:0008270">
    <property type="term" value="F:zinc ion binding"/>
    <property type="evidence" value="ECO:0007669"/>
    <property type="project" value="InterPro"/>
</dbReference>
<accession>A0A183A693</accession>
<dbReference type="InterPro" id="IPR050344">
    <property type="entry name" value="Peptidase_M1_aminopeptidases"/>
</dbReference>
<dbReference type="GO" id="GO:0006508">
    <property type="term" value="P:proteolysis"/>
    <property type="evidence" value="ECO:0007669"/>
    <property type="project" value="TreeGrafter"/>
</dbReference>
<dbReference type="Pfam" id="PF11838">
    <property type="entry name" value="ERAP1_C"/>
    <property type="match status" value="1"/>
</dbReference>
<feature type="domain" description="Peptidase M1 membrane alanine aminopeptidase" evidence="2">
    <location>
        <begin position="58"/>
        <end position="178"/>
    </location>
</feature>
<dbReference type="Pfam" id="PF01433">
    <property type="entry name" value="Peptidase_M1"/>
    <property type="match status" value="1"/>
</dbReference>
<evidence type="ECO:0000259" key="2">
    <source>
        <dbReference type="Pfam" id="PF01433"/>
    </source>
</evidence>
<dbReference type="GO" id="GO:0016020">
    <property type="term" value="C:membrane"/>
    <property type="evidence" value="ECO:0007669"/>
    <property type="project" value="TreeGrafter"/>
</dbReference>
<reference evidence="4 5" key="2">
    <citation type="submission" date="2018-11" db="EMBL/GenBank/DDBJ databases">
        <authorList>
            <consortium name="Pathogen Informatics"/>
        </authorList>
    </citation>
    <scope>NUCLEOTIDE SEQUENCE [LARGE SCALE GENOMIC DNA]</scope>
    <source>
        <strain evidence="4 5">Egypt</strain>
    </source>
</reference>
<reference evidence="6" key="1">
    <citation type="submission" date="2016-06" db="UniProtKB">
        <authorList>
            <consortium name="WormBaseParasite"/>
        </authorList>
    </citation>
    <scope>IDENTIFICATION</scope>
</reference>
<dbReference type="Proteomes" id="UP000272942">
    <property type="component" value="Unassembled WGS sequence"/>
</dbReference>
<organism evidence="6">
    <name type="scientific">Echinostoma caproni</name>
    <dbReference type="NCBI Taxonomy" id="27848"/>
    <lineage>
        <taxon>Eukaryota</taxon>
        <taxon>Metazoa</taxon>
        <taxon>Spiralia</taxon>
        <taxon>Lophotrochozoa</taxon>
        <taxon>Platyhelminthes</taxon>
        <taxon>Trematoda</taxon>
        <taxon>Digenea</taxon>
        <taxon>Plagiorchiida</taxon>
        <taxon>Echinostomata</taxon>
        <taxon>Echinostomatoidea</taxon>
        <taxon>Echinostomatidae</taxon>
        <taxon>Echinostoma</taxon>
    </lineage>
</organism>
<dbReference type="InterPro" id="IPR024571">
    <property type="entry name" value="ERAP1-like_C_dom"/>
</dbReference>
<dbReference type="GO" id="GO:0042277">
    <property type="term" value="F:peptide binding"/>
    <property type="evidence" value="ECO:0007669"/>
    <property type="project" value="TreeGrafter"/>
</dbReference>
<evidence type="ECO:0000259" key="3">
    <source>
        <dbReference type="Pfam" id="PF11838"/>
    </source>
</evidence>